<gene>
    <name evidence="3" type="ORF">FPE_LOCUS20408</name>
</gene>
<accession>A0AAD2E1R4</accession>
<dbReference type="Proteomes" id="UP000834106">
    <property type="component" value="Chromosome 12"/>
</dbReference>
<feature type="compositionally biased region" description="Low complexity" evidence="1">
    <location>
        <begin position="10"/>
        <end position="32"/>
    </location>
</feature>
<evidence type="ECO:0000313" key="4">
    <source>
        <dbReference type="Proteomes" id="UP000834106"/>
    </source>
</evidence>
<name>A0AAD2E1R4_9LAMI</name>
<keyword evidence="4" id="KW-1185">Reference proteome</keyword>
<reference evidence="3" key="1">
    <citation type="submission" date="2023-05" db="EMBL/GenBank/DDBJ databases">
        <authorList>
            <person name="Huff M."/>
        </authorList>
    </citation>
    <scope>NUCLEOTIDE SEQUENCE</scope>
</reference>
<feature type="domain" description="Nucleotidyl transferase" evidence="2">
    <location>
        <begin position="53"/>
        <end position="110"/>
    </location>
</feature>
<dbReference type="Pfam" id="PF00483">
    <property type="entry name" value="NTP_transferase"/>
    <property type="match status" value="1"/>
</dbReference>
<dbReference type="InterPro" id="IPR005835">
    <property type="entry name" value="NTP_transferase_dom"/>
</dbReference>
<dbReference type="SUPFAM" id="SSF53448">
    <property type="entry name" value="Nucleotide-diphospho-sugar transferases"/>
    <property type="match status" value="1"/>
</dbReference>
<dbReference type="Gene3D" id="3.90.550.10">
    <property type="entry name" value="Spore Coat Polysaccharide Biosynthesis Protein SpsA, Chain A"/>
    <property type="match status" value="1"/>
</dbReference>
<proteinExistence type="predicted"/>
<dbReference type="AlphaFoldDB" id="A0AAD2E1R4"/>
<protein>
    <recommendedName>
        <fullName evidence="2">Nucleotidyl transferase domain-containing protein</fullName>
    </recommendedName>
</protein>
<dbReference type="EMBL" id="OU503047">
    <property type="protein sequence ID" value="CAI9772978.1"/>
    <property type="molecule type" value="Genomic_DNA"/>
</dbReference>
<sequence length="113" mass="12518">MEELRETTNSLSSNPPINPSDDSSSPYYLHPSDNPGQEQEILLHIYNNSIVIKPLGTAGPIALARDKVIDGSGKLFFVVNSDVISEYRFKEIIEFHKTHGGEASIMVTNVTSW</sequence>
<organism evidence="3 4">
    <name type="scientific">Fraxinus pennsylvanica</name>
    <dbReference type="NCBI Taxonomy" id="56036"/>
    <lineage>
        <taxon>Eukaryota</taxon>
        <taxon>Viridiplantae</taxon>
        <taxon>Streptophyta</taxon>
        <taxon>Embryophyta</taxon>
        <taxon>Tracheophyta</taxon>
        <taxon>Spermatophyta</taxon>
        <taxon>Magnoliopsida</taxon>
        <taxon>eudicotyledons</taxon>
        <taxon>Gunneridae</taxon>
        <taxon>Pentapetalae</taxon>
        <taxon>asterids</taxon>
        <taxon>lamiids</taxon>
        <taxon>Lamiales</taxon>
        <taxon>Oleaceae</taxon>
        <taxon>Oleeae</taxon>
        <taxon>Fraxinus</taxon>
    </lineage>
</organism>
<dbReference type="PANTHER" id="PTHR22572">
    <property type="entry name" value="SUGAR-1-PHOSPHATE GUANYL TRANSFERASE"/>
    <property type="match status" value="1"/>
</dbReference>
<evidence type="ECO:0000256" key="1">
    <source>
        <dbReference type="SAM" id="MobiDB-lite"/>
    </source>
</evidence>
<feature type="region of interest" description="Disordered" evidence="1">
    <location>
        <begin position="1"/>
        <end position="35"/>
    </location>
</feature>
<dbReference type="InterPro" id="IPR050486">
    <property type="entry name" value="Mannose-1P_guanyltransferase"/>
</dbReference>
<evidence type="ECO:0000313" key="3">
    <source>
        <dbReference type="EMBL" id="CAI9772978.1"/>
    </source>
</evidence>
<dbReference type="InterPro" id="IPR029044">
    <property type="entry name" value="Nucleotide-diphossugar_trans"/>
</dbReference>
<evidence type="ECO:0000259" key="2">
    <source>
        <dbReference type="Pfam" id="PF00483"/>
    </source>
</evidence>